<dbReference type="Pfam" id="PF26130">
    <property type="entry name" value="PB1-like"/>
    <property type="match status" value="1"/>
</dbReference>
<evidence type="ECO:0000313" key="2">
    <source>
        <dbReference type="EMBL" id="PKI70735.1"/>
    </source>
</evidence>
<keyword evidence="3" id="KW-1185">Reference proteome</keyword>
<sequence>MAFVPKDEVRFRNEGDGAPLYDFVDFVSVDYIFLLEIDADVKKLGIRGFANYFWTTNVEKLGDSLEKLQTDEDTLKMTNQALREGNYVHLYIVTKLAQVVLEEYIKEEQARKVPSNVRIEELEDENPPC</sequence>
<dbReference type="Proteomes" id="UP000233551">
    <property type="component" value="Unassembled WGS sequence"/>
</dbReference>
<comment type="caution">
    <text evidence="2">The sequence shown here is derived from an EMBL/GenBank/DDBJ whole genome shotgun (WGS) entry which is preliminary data.</text>
</comment>
<evidence type="ECO:0000259" key="1">
    <source>
        <dbReference type="Pfam" id="PF26130"/>
    </source>
</evidence>
<organism evidence="2 3">
    <name type="scientific">Punica granatum</name>
    <name type="common">Pomegranate</name>
    <dbReference type="NCBI Taxonomy" id="22663"/>
    <lineage>
        <taxon>Eukaryota</taxon>
        <taxon>Viridiplantae</taxon>
        <taxon>Streptophyta</taxon>
        <taxon>Embryophyta</taxon>
        <taxon>Tracheophyta</taxon>
        <taxon>Spermatophyta</taxon>
        <taxon>Magnoliopsida</taxon>
        <taxon>eudicotyledons</taxon>
        <taxon>Gunneridae</taxon>
        <taxon>Pentapetalae</taxon>
        <taxon>rosids</taxon>
        <taxon>malvids</taxon>
        <taxon>Myrtales</taxon>
        <taxon>Lythraceae</taxon>
        <taxon>Punica</taxon>
    </lineage>
</organism>
<reference evidence="2 3" key="1">
    <citation type="submission" date="2017-11" db="EMBL/GenBank/DDBJ databases">
        <title>De-novo sequencing of pomegranate (Punica granatum L.) genome.</title>
        <authorList>
            <person name="Akparov Z."/>
            <person name="Amiraslanov A."/>
            <person name="Hajiyeva S."/>
            <person name="Abbasov M."/>
            <person name="Kaur K."/>
            <person name="Hamwieh A."/>
            <person name="Solovyev V."/>
            <person name="Salamov A."/>
            <person name="Braich B."/>
            <person name="Kosarev P."/>
            <person name="Mahmoud A."/>
            <person name="Hajiyev E."/>
            <person name="Babayeva S."/>
            <person name="Izzatullayeva V."/>
            <person name="Mammadov A."/>
            <person name="Mammadov A."/>
            <person name="Sharifova S."/>
            <person name="Ojaghi J."/>
            <person name="Eynullazada K."/>
            <person name="Bayramov B."/>
            <person name="Abdulazimova A."/>
            <person name="Shahmuradov I."/>
        </authorList>
    </citation>
    <scope>NUCLEOTIDE SEQUENCE [LARGE SCALE GENOMIC DNA]</scope>
    <source>
        <strain evidence="3">cv. AG2017</strain>
        <tissue evidence="2">Leaf</tissue>
    </source>
</reference>
<accession>A0A2I0KQG1</accession>
<evidence type="ECO:0000313" key="3">
    <source>
        <dbReference type="Proteomes" id="UP000233551"/>
    </source>
</evidence>
<gene>
    <name evidence="2" type="ORF">CRG98_008968</name>
</gene>
<dbReference type="EMBL" id="PGOL01000434">
    <property type="protein sequence ID" value="PKI70735.1"/>
    <property type="molecule type" value="Genomic_DNA"/>
</dbReference>
<protein>
    <recommendedName>
        <fullName evidence="1">PB1-like domain-containing protein</fullName>
    </recommendedName>
</protein>
<dbReference type="InterPro" id="IPR058594">
    <property type="entry name" value="PB1-like_dom_pln"/>
</dbReference>
<name>A0A2I0KQG1_PUNGR</name>
<feature type="domain" description="PB1-like" evidence="1">
    <location>
        <begin position="22"/>
        <end position="93"/>
    </location>
</feature>
<proteinExistence type="predicted"/>
<dbReference type="AlphaFoldDB" id="A0A2I0KQG1"/>